<organism evidence="1 2">
    <name type="scientific">Stereocaulon virgatum</name>
    <dbReference type="NCBI Taxonomy" id="373712"/>
    <lineage>
        <taxon>Eukaryota</taxon>
        <taxon>Fungi</taxon>
        <taxon>Dikarya</taxon>
        <taxon>Ascomycota</taxon>
        <taxon>Pezizomycotina</taxon>
        <taxon>Lecanoromycetes</taxon>
        <taxon>OSLEUM clade</taxon>
        <taxon>Lecanoromycetidae</taxon>
        <taxon>Lecanorales</taxon>
        <taxon>Lecanorineae</taxon>
        <taxon>Stereocaulaceae</taxon>
        <taxon>Stereocaulon</taxon>
    </lineage>
</organism>
<dbReference type="Proteomes" id="UP001590950">
    <property type="component" value="Unassembled WGS sequence"/>
</dbReference>
<protein>
    <submittedName>
        <fullName evidence="1">Uncharacterized protein</fullName>
    </submittedName>
</protein>
<name>A0ABR4A297_9LECA</name>
<sequence>MDLSSQGPFLPLSKNSAMEDPKASMIHVDPPGNLTLFVGSGDIQKTFVVSSTAMCLAVQFGVLCLTLKLISLKLTAQIAQFPFEMITQMLFYFSLTSFIYNS</sequence>
<keyword evidence="2" id="KW-1185">Reference proteome</keyword>
<proteinExistence type="predicted"/>
<dbReference type="EMBL" id="JBEFKJ010000022">
    <property type="protein sequence ID" value="KAL2040072.1"/>
    <property type="molecule type" value="Genomic_DNA"/>
</dbReference>
<comment type="caution">
    <text evidence="1">The sequence shown here is derived from an EMBL/GenBank/DDBJ whole genome shotgun (WGS) entry which is preliminary data.</text>
</comment>
<gene>
    <name evidence="1" type="ORF">N7G274_006975</name>
</gene>
<evidence type="ECO:0000313" key="2">
    <source>
        <dbReference type="Proteomes" id="UP001590950"/>
    </source>
</evidence>
<evidence type="ECO:0000313" key="1">
    <source>
        <dbReference type="EMBL" id="KAL2040072.1"/>
    </source>
</evidence>
<accession>A0ABR4A297</accession>
<reference evidence="1 2" key="1">
    <citation type="submission" date="2024-09" db="EMBL/GenBank/DDBJ databases">
        <title>Rethinking Asexuality: The Enigmatic Case of Functional Sexual Genes in Lepraria (Stereocaulaceae).</title>
        <authorList>
            <person name="Doellman M."/>
            <person name="Sun Y."/>
            <person name="Barcenas-Pena A."/>
            <person name="Lumbsch H.T."/>
            <person name="Grewe F."/>
        </authorList>
    </citation>
    <scope>NUCLEOTIDE SEQUENCE [LARGE SCALE GENOMIC DNA]</scope>
    <source>
        <strain evidence="1 2">Mercado 3170</strain>
    </source>
</reference>